<dbReference type="InterPro" id="IPR015433">
    <property type="entry name" value="PI3/4_kinase"/>
</dbReference>
<organism evidence="4">
    <name type="scientific">Palpitomonas bilix</name>
    <dbReference type="NCBI Taxonomy" id="652834"/>
    <lineage>
        <taxon>Eukaryota</taxon>
        <taxon>Eukaryota incertae sedis</taxon>
    </lineage>
</organism>
<gene>
    <name evidence="4" type="ORF">PBIL07802_LOCUS3496</name>
</gene>
<dbReference type="GO" id="GO:0016303">
    <property type="term" value="F:1-phosphatidylinositol-3-kinase activity"/>
    <property type="evidence" value="ECO:0007669"/>
    <property type="project" value="TreeGrafter"/>
</dbReference>
<dbReference type="PANTHER" id="PTHR10048">
    <property type="entry name" value="PHOSPHATIDYLINOSITOL KINASE"/>
    <property type="match status" value="1"/>
</dbReference>
<keyword evidence="2" id="KW-0418">Kinase</keyword>
<evidence type="ECO:0000256" key="2">
    <source>
        <dbReference type="ARBA" id="ARBA00022777"/>
    </source>
</evidence>
<sequence length="116" mass="13387">MNRDKAPFVFTPEFLYVMGGNKSDGYNKFVDYCTRAYNVLRKHAHLFINLFAMMLSTGIPELKTADDIGYMRDAFTLDKTDKEAADFFISLITESLNTSMTRINNYIHIMAHQSRV</sequence>
<dbReference type="PANTHER" id="PTHR10048:SF14">
    <property type="entry name" value="LD28067P"/>
    <property type="match status" value="1"/>
</dbReference>
<dbReference type="GO" id="GO:0005886">
    <property type="term" value="C:plasma membrane"/>
    <property type="evidence" value="ECO:0007669"/>
    <property type="project" value="TreeGrafter"/>
</dbReference>
<dbReference type="Pfam" id="PF00454">
    <property type="entry name" value="PI3_PI4_kinase"/>
    <property type="match status" value="1"/>
</dbReference>
<feature type="domain" description="PI3K/PI4K catalytic" evidence="3">
    <location>
        <begin position="1"/>
        <end position="100"/>
    </location>
</feature>
<dbReference type="SUPFAM" id="SSF56112">
    <property type="entry name" value="Protein kinase-like (PK-like)"/>
    <property type="match status" value="1"/>
</dbReference>
<dbReference type="GO" id="GO:0005942">
    <property type="term" value="C:phosphatidylinositol 3-kinase complex"/>
    <property type="evidence" value="ECO:0007669"/>
    <property type="project" value="TreeGrafter"/>
</dbReference>
<keyword evidence="1" id="KW-0808">Transferase</keyword>
<dbReference type="GO" id="GO:0043491">
    <property type="term" value="P:phosphatidylinositol 3-kinase/protein kinase B signal transduction"/>
    <property type="evidence" value="ECO:0007669"/>
    <property type="project" value="TreeGrafter"/>
</dbReference>
<evidence type="ECO:0000259" key="3">
    <source>
        <dbReference type="PROSITE" id="PS50290"/>
    </source>
</evidence>
<protein>
    <recommendedName>
        <fullName evidence="3">PI3K/PI4K catalytic domain-containing protein</fullName>
    </recommendedName>
</protein>
<dbReference type="InterPro" id="IPR000403">
    <property type="entry name" value="PI3/4_kinase_cat_dom"/>
</dbReference>
<reference evidence="4" key="1">
    <citation type="submission" date="2021-01" db="EMBL/GenBank/DDBJ databases">
        <authorList>
            <person name="Corre E."/>
            <person name="Pelletier E."/>
            <person name="Niang G."/>
            <person name="Scheremetjew M."/>
            <person name="Finn R."/>
            <person name="Kale V."/>
            <person name="Holt S."/>
            <person name="Cochrane G."/>
            <person name="Meng A."/>
            <person name="Brown T."/>
            <person name="Cohen L."/>
        </authorList>
    </citation>
    <scope>NUCLEOTIDE SEQUENCE</scope>
    <source>
        <strain evidence="4">NIES-2562</strain>
    </source>
</reference>
<dbReference type="EMBL" id="HBIB01005778">
    <property type="protein sequence ID" value="CAE0241334.1"/>
    <property type="molecule type" value="Transcribed_RNA"/>
</dbReference>
<dbReference type="GO" id="GO:0035005">
    <property type="term" value="F:1-phosphatidylinositol-4-phosphate 3-kinase activity"/>
    <property type="evidence" value="ECO:0007669"/>
    <property type="project" value="TreeGrafter"/>
</dbReference>
<dbReference type="GO" id="GO:0005737">
    <property type="term" value="C:cytoplasm"/>
    <property type="evidence" value="ECO:0007669"/>
    <property type="project" value="TreeGrafter"/>
</dbReference>
<dbReference type="AlphaFoldDB" id="A0A7S3G347"/>
<name>A0A7S3G347_9EUKA</name>
<proteinExistence type="predicted"/>
<dbReference type="InterPro" id="IPR036940">
    <property type="entry name" value="PI3/4_kinase_cat_sf"/>
</dbReference>
<evidence type="ECO:0000313" key="4">
    <source>
        <dbReference type="EMBL" id="CAE0241334.1"/>
    </source>
</evidence>
<dbReference type="PROSITE" id="PS50290">
    <property type="entry name" value="PI3_4_KINASE_3"/>
    <property type="match status" value="1"/>
</dbReference>
<accession>A0A7S3G347</accession>
<dbReference type="InterPro" id="IPR011009">
    <property type="entry name" value="Kinase-like_dom_sf"/>
</dbReference>
<dbReference type="GO" id="GO:0048015">
    <property type="term" value="P:phosphatidylinositol-mediated signaling"/>
    <property type="evidence" value="ECO:0007669"/>
    <property type="project" value="TreeGrafter"/>
</dbReference>
<evidence type="ECO:0000256" key="1">
    <source>
        <dbReference type="ARBA" id="ARBA00022679"/>
    </source>
</evidence>
<dbReference type="Gene3D" id="1.10.1070.11">
    <property type="entry name" value="Phosphatidylinositol 3-/4-kinase, catalytic domain"/>
    <property type="match status" value="1"/>
</dbReference>
<dbReference type="GO" id="GO:0016477">
    <property type="term" value="P:cell migration"/>
    <property type="evidence" value="ECO:0007669"/>
    <property type="project" value="TreeGrafter"/>
</dbReference>